<keyword evidence="4" id="KW-1185">Reference proteome</keyword>
<organism evidence="3 4">
    <name type="scientific">Coniosporium apollinis</name>
    <dbReference type="NCBI Taxonomy" id="61459"/>
    <lineage>
        <taxon>Eukaryota</taxon>
        <taxon>Fungi</taxon>
        <taxon>Dikarya</taxon>
        <taxon>Ascomycota</taxon>
        <taxon>Pezizomycotina</taxon>
        <taxon>Dothideomycetes</taxon>
        <taxon>Dothideomycetes incertae sedis</taxon>
        <taxon>Coniosporium</taxon>
    </lineage>
</organism>
<feature type="compositionally biased region" description="Polar residues" evidence="1">
    <location>
        <begin position="353"/>
        <end position="371"/>
    </location>
</feature>
<dbReference type="PANTHER" id="PTHR42088">
    <property type="entry name" value="YALI0F10131P"/>
    <property type="match status" value="1"/>
</dbReference>
<keyword evidence="2" id="KW-0812">Transmembrane</keyword>
<dbReference type="Proteomes" id="UP001172684">
    <property type="component" value="Unassembled WGS sequence"/>
</dbReference>
<evidence type="ECO:0000256" key="1">
    <source>
        <dbReference type="SAM" id="MobiDB-lite"/>
    </source>
</evidence>
<feature type="region of interest" description="Disordered" evidence="1">
    <location>
        <begin position="311"/>
        <end position="413"/>
    </location>
</feature>
<feature type="region of interest" description="Disordered" evidence="1">
    <location>
        <begin position="101"/>
        <end position="139"/>
    </location>
</feature>
<proteinExistence type="predicted"/>
<feature type="compositionally biased region" description="Basic and acidic residues" evidence="1">
    <location>
        <begin position="105"/>
        <end position="116"/>
    </location>
</feature>
<keyword evidence="2" id="KW-0472">Membrane</keyword>
<name>A0ABQ9NMS0_9PEZI</name>
<feature type="transmembrane region" description="Helical" evidence="2">
    <location>
        <begin position="75"/>
        <end position="96"/>
    </location>
</feature>
<evidence type="ECO:0000256" key="2">
    <source>
        <dbReference type="SAM" id="Phobius"/>
    </source>
</evidence>
<accession>A0ABQ9NMS0</accession>
<evidence type="ECO:0000313" key="3">
    <source>
        <dbReference type="EMBL" id="KAJ9660254.1"/>
    </source>
</evidence>
<feature type="compositionally biased region" description="Polar residues" evidence="1">
    <location>
        <begin position="660"/>
        <end position="672"/>
    </location>
</feature>
<reference evidence="3" key="1">
    <citation type="submission" date="2022-10" db="EMBL/GenBank/DDBJ databases">
        <title>Culturing micro-colonial fungi from biological soil crusts in the Mojave desert and describing Neophaeococcomyces mojavensis, and introducing the new genera and species Taxawa tesnikishii.</title>
        <authorList>
            <person name="Kurbessoian T."/>
            <person name="Stajich J.E."/>
        </authorList>
    </citation>
    <scope>NUCLEOTIDE SEQUENCE</scope>
    <source>
        <strain evidence="3">TK_1</strain>
    </source>
</reference>
<evidence type="ECO:0000313" key="4">
    <source>
        <dbReference type="Proteomes" id="UP001172684"/>
    </source>
</evidence>
<sequence length="719" mass="78411">MHGLNHIHHLHHIVQRAPEPRVDLPHPPLQQVDDMHSIPGLVRRSPDATSSSSKATRTCNADNANLCEKPHSSNALPIALGAAIPLVCALVVLIFLHRRNKKKQRLDDEKDPHKSLDFGMGDVPAAGTGKKGKGGMPEMSAADTEQTLRRGRGLSMDLGNSPYLLPAGLHGSRESVRSMSRSHTDPNDPYRPITFVKGDDTFSRSQSRQAHDNGSVFTASSGGTERMNASLVRNAKRMSQSFPTRGDSKATPEVNPIQYPQPVAKPPANTGLAPAPSTTDRDSYYDRNAKELRKNNNYLGAFIYGQEPSVAPTSPVDSGYASSEPTLSSVDVSSKAIPTQPPQLNPHPPRLQSQQATVHKPDTTSFISETSDYGDALKITPPSPPQKSSARIPHVNRRSIDAPSPVPEEAPARGLGVQGLDYDPHRLSMSVRPLPEFDPTENPEERANRIRSFYKEYFDDSKAEPPVQHTYGDYYEDYGQEYQGDGTVFDPQSGNFVAAQRMPYAQPVTRRAMTPPPRAPPRFRGPQGHLSTGSSKYGPSSRGQSAMSNYSTAKKPVPPPAPLATLPTPHMLKEDSMVFSPIDFAPPASYRDRQAGRRPDSPLGGQRQYSPVVRAHTPLASSFDDLAVMPSPHMLRNSSTFTALDFAPQPRFKNADPGSDASSIRSGRSNMNPVQLNSLRAGAYRVSRIPKGVVGTKNDLMSELKPKWDMRDGAVGIRA</sequence>
<comment type="caution">
    <text evidence="3">The sequence shown here is derived from an EMBL/GenBank/DDBJ whole genome shotgun (WGS) entry which is preliminary data.</text>
</comment>
<feature type="compositionally biased region" description="Basic and acidic residues" evidence="1">
    <location>
        <begin position="590"/>
        <end position="600"/>
    </location>
</feature>
<gene>
    <name evidence="3" type="ORF">H2201_007000</name>
</gene>
<dbReference type="EMBL" id="JAPDRL010000067">
    <property type="protein sequence ID" value="KAJ9660254.1"/>
    <property type="molecule type" value="Genomic_DNA"/>
</dbReference>
<feature type="region of interest" description="Disordered" evidence="1">
    <location>
        <begin position="168"/>
        <end position="283"/>
    </location>
</feature>
<feature type="region of interest" description="Disordered" evidence="1">
    <location>
        <begin position="503"/>
        <end position="568"/>
    </location>
</feature>
<feature type="compositionally biased region" description="Pro residues" evidence="1">
    <location>
        <begin position="339"/>
        <end position="349"/>
    </location>
</feature>
<feature type="compositionally biased region" description="Polar residues" evidence="1">
    <location>
        <begin position="311"/>
        <end position="332"/>
    </location>
</feature>
<feature type="region of interest" description="Disordered" evidence="1">
    <location>
        <begin position="649"/>
        <end position="672"/>
    </location>
</feature>
<dbReference type="PANTHER" id="PTHR42088:SF1">
    <property type="entry name" value="YALI0F10131P"/>
    <property type="match status" value="1"/>
</dbReference>
<feature type="compositionally biased region" description="Polar residues" evidence="1">
    <location>
        <begin position="529"/>
        <end position="551"/>
    </location>
</feature>
<keyword evidence="2" id="KW-1133">Transmembrane helix</keyword>
<feature type="region of interest" description="Disordered" evidence="1">
    <location>
        <begin position="583"/>
        <end position="609"/>
    </location>
</feature>
<protein>
    <submittedName>
        <fullName evidence="3">Uncharacterized protein</fullName>
    </submittedName>
</protein>
<feature type="compositionally biased region" description="Basic and acidic residues" evidence="1">
    <location>
        <begin position="171"/>
        <end position="188"/>
    </location>
</feature>